<feature type="region of interest" description="Disordered" evidence="2">
    <location>
        <begin position="109"/>
        <end position="130"/>
    </location>
</feature>
<dbReference type="AlphaFoldDB" id="A0A7G2CQP6"/>
<dbReference type="InterPro" id="IPR012292">
    <property type="entry name" value="Globin/Proto"/>
</dbReference>
<dbReference type="GO" id="GO:0019825">
    <property type="term" value="F:oxygen binding"/>
    <property type="evidence" value="ECO:0007669"/>
    <property type="project" value="InterPro"/>
</dbReference>
<evidence type="ECO:0000313" key="5">
    <source>
        <dbReference type="Proteomes" id="UP000515908"/>
    </source>
</evidence>
<dbReference type="GO" id="GO:0020037">
    <property type="term" value="F:heme binding"/>
    <property type="evidence" value="ECO:0007669"/>
    <property type="project" value="InterPro"/>
</dbReference>
<dbReference type="VEuPathDB" id="TriTrypDB:ADEAN_000962900"/>
<sequence length="694" mass="77822">MSFPEYSSAVGGRPSNANKYKIPISLQTPNKSNFDSFQTNTSGNYTNHNNNGFDFFSDAASFNKRNLPPVETTTPNWRTPPSMNNYSFNNNNSSSSNYYEPSSHANPNGAVFFSPSRQGSVSSYNNNNHTSIGKEARQLHLPFPQQHKALADQQSLFSSPTKSLFDGNHYSFPGGDSRVGSSAGAYTSDAYPARQGNLMPSSRNGNGNSNLNNNINFSSVNPSFYPSSVRSSVDSYGEGFDIFAVARGEDYYNNNNSVNRYFKNNSSKHKKTYQTRLPFDEEDFSDDDDDSVLGCSITQDEKRFASDKLRQNLIYTRQNIDGRPRRSEAQLTLPPPPPPIEEGGVRTDSKNNRSNSKSSEESKNKNGKEKKSDKLLDVQPVAVEVQVPKDGAKDKKNTTVKKPTDDENKKKETLPVSVESRTGYFSHLATTVDLLKRKRLAQEEAEKAAAVAETRLPSIVSEGGDMTGAEEFVQRYSIHSAQKMMAISSTSTHRQAQKYYYTDLTKEEEMVLEELLREAKDIKTRMQQKYDARTVQGSWAILLRGDNLLDFGLDVYNGLVQEKVFIPQPMAHMSVEERITSIVGILDKTICLYDNPQHFFEKLIDTGTRHRVLGIGEHSFCALRDSFMASFRKYLPLEVIKSSSADWNSFWKLAVNLMLNGGRSAEGLENGKKFEVARNKRNCGNVTFYSFRAQ</sequence>
<dbReference type="CDD" id="cd01040">
    <property type="entry name" value="Mb-like"/>
    <property type="match status" value="1"/>
</dbReference>
<dbReference type="Gene3D" id="1.10.490.10">
    <property type="entry name" value="Globins"/>
    <property type="match status" value="1"/>
</dbReference>
<evidence type="ECO:0000256" key="1">
    <source>
        <dbReference type="SAM" id="Coils"/>
    </source>
</evidence>
<keyword evidence="5" id="KW-1185">Reference proteome</keyword>
<evidence type="ECO:0000313" key="4">
    <source>
        <dbReference type="EMBL" id="CAD2222090.1"/>
    </source>
</evidence>
<feature type="region of interest" description="Disordered" evidence="2">
    <location>
        <begin position="315"/>
        <end position="415"/>
    </location>
</feature>
<feature type="compositionally biased region" description="Basic and acidic residues" evidence="2">
    <location>
        <begin position="358"/>
        <end position="376"/>
    </location>
</feature>
<feature type="region of interest" description="Disordered" evidence="2">
    <location>
        <begin position="1"/>
        <end position="20"/>
    </location>
</feature>
<feature type="coiled-coil region" evidence="1">
    <location>
        <begin position="505"/>
        <end position="532"/>
    </location>
</feature>
<feature type="domain" description="Globin" evidence="3">
    <location>
        <begin position="579"/>
        <end position="654"/>
    </location>
</feature>
<gene>
    <name evidence="4" type="ORF">ADEAN_000962900</name>
</gene>
<evidence type="ECO:0000259" key="3">
    <source>
        <dbReference type="Pfam" id="PF00042"/>
    </source>
</evidence>
<organism evidence="4 5">
    <name type="scientific">Angomonas deanei</name>
    <dbReference type="NCBI Taxonomy" id="59799"/>
    <lineage>
        <taxon>Eukaryota</taxon>
        <taxon>Discoba</taxon>
        <taxon>Euglenozoa</taxon>
        <taxon>Kinetoplastea</taxon>
        <taxon>Metakinetoplastina</taxon>
        <taxon>Trypanosomatida</taxon>
        <taxon>Trypanosomatidae</taxon>
        <taxon>Strigomonadinae</taxon>
        <taxon>Angomonas</taxon>
    </lineage>
</organism>
<feature type="compositionally biased region" description="Polar residues" evidence="2">
    <location>
        <begin position="115"/>
        <end position="130"/>
    </location>
</feature>
<accession>A0A7G2CQP6</accession>
<dbReference type="SUPFAM" id="SSF46458">
    <property type="entry name" value="Globin-like"/>
    <property type="match status" value="1"/>
</dbReference>
<dbReference type="Pfam" id="PF00042">
    <property type="entry name" value="Globin"/>
    <property type="match status" value="1"/>
</dbReference>
<feature type="compositionally biased region" description="Basic and acidic residues" evidence="2">
    <location>
        <begin position="390"/>
        <end position="413"/>
    </location>
</feature>
<reference evidence="4 5" key="1">
    <citation type="submission" date="2020-08" db="EMBL/GenBank/DDBJ databases">
        <authorList>
            <person name="Newling K."/>
            <person name="Davey J."/>
            <person name="Forrester S."/>
        </authorList>
    </citation>
    <scope>NUCLEOTIDE SEQUENCE [LARGE SCALE GENOMIC DNA]</scope>
    <source>
        <strain evidence="5">Crithidia deanei Carvalho (ATCC PRA-265)</strain>
    </source>
</reference>
<dbReference type="InterPro" id="IPR000971">
    <property type="entry name" value="Globin"/>
</dbReference>
<keyword evidence="1" id="KW-0175">Coiled coil</keyword>
<evidence type="ECO:0000256" key="2">
    <source>
        <dbReference type="SAM" id="MobiDB-lite"/>
    </source>
</evidence>
<dbReference type="InterPro" id="IPR009050">
    <property type="entry name" value="Globin-like_sf"/>
</dbReference>
<dbReference type="Proteomes" id="UP000515908">
    <property type="component" value="Chromosome 24"/>
</dbReference>
<dbReference type="InterPro" id="IPR044399">
    <property type="entry name" value="Mb-like_M"/>
</dbReference>
<proteinExistence type="predicted"/>
<protein>
    <recommendedName>
        <fullName evidence="3">Globin domain-containing protein</fullName>
    </recommendedName>
</protein>
<dbReference type="EMBL" id="LR877168">
    <property type="protein sequence ID" value="CAD2222090.1"/>
    <property type="molecule type" value="Genomic_DNA"/>
</dbReference>
<name>A0A7G2CQP6_9TRYP</name>